<reference evidence="2" key="1">
    <citation type="journal article" date="2023" name="Mol. Biol. Evol.">
        <title>Third-Generation Sequencing Reveals the Adaptive Role of the Epigenome in Three Deep-Sea Polychaetes.</title>
        <authorList>
            <person name="Perez M."/>
            <person name="Aroh O."/>
            <person name="Sun Y."/>
            <person name="Lan Y."/>
            <person name="Juniper S.K."/>
            <person name="Young C.R."/>
            <person name="Angers B."/>
            <person name="Qian P.Y."/>
        </authorList>
    </citation>
    <scope>NUCLEOTIDE SEQUENCE</scope>
    <source>
        <strain evidence="2">P08H-3</strain>
    </source>
</reference>
<feature type="signal peptide" evidence="1">
    <location>
        <begin position="1"/>
        <end position="23"/>
    </location>
</feature>
<keyword evidence="3" id="KW-1185">Reference proteome</keyword>
<dbReference type="EMBL" id="JAODUP010000160">
    <property type="protein sequence ID" value="KAK2159034.1"/>
    <property type="molecule type" value="Genomic_DNA"/>
</dbReference>
<dbReference type="Proteomes" id="UP001208570">
    <property type="component" value="Unassembled WGS sequence"/>
</dbReference>
<dbReference type="AlphaFoldDB" id="A0AAD9JTC8"/>
<gene>
    <name evidence="2" type="ORF">LSH36_160g05063</name>
</gene>
<name>A0AAD9JTC8_9ANNE</name>
<keyword evidence="1" id="KW-0732">Signal</keyword>
<organism evidence="2 3">
    <name type="scientific">Paralvinella palmiformis</name>
    <dbReference type="NCBI Taxonomy" id="53620"/>
    <lineage>
        <taxon>Eukaryota</taxon>
        <taxon>Metazoa</taxon>
        <taxon>Spiralia</taxon>
        <taxon>Lophotrochozoa</taxon>
        <taxon>Annelida</taxon>
        <taxon>Polychaeta</taxon>
        <taxon>Sedentaria</taxon>
        <taxon>Canalipalpata</taxon>
        <taxon>Terebellida</taxon>
        <taxon>Terebelliformia</taxon>
        <taxon>Alvinellidae</taxon>
        <taxon>Paralvinella</taxon>
    </lineage>
</organism>
<feature type="chain" id="PRO_5042234000" evidence="1">
    <location>
        <begin position="24"/>
        <end position="62"/>
    </location>
</feature>
<protein>
    <submittedName>
        <fullName evidence="2">Uncharacterized protein</fullName>
    </submittedName>
</protein>
<accession>A0AAD9JTC8</accession>
<sequence>MDPEANWKHLCVLLCALTKTAMGSICSEICIQRLQTFQQVKTRTGSPSKLEHLKLRRGGSFQ</sequence>
<proteinExistence type="predicted"/>
<evidence type="ECO:0000313" key="3">
    <source>
        <dbReference type="Proteomes" id="UP001208570"/>
    </source>
</evidence>
<evidence type="ECO:0000256" key="1">
    <source>
        <dbReference type="SAM" id="SignalP"/>
    </source>
</evidence>
<evidence type="ECO:0000313" key="2">
    <source>
        <dbReference type="EMBL" id="KAK2159034.1"/>
    </source>
</evidence>
<comment type="caution">
    <text evidence="2">The sequence shown here is derived from an EMBL/GenBank/DDBJ whole genome shotgun (WGS) entry which is preliminary data.</text>
</comment>